<feature type="transmembrane region" description="Helical" evidence="1">
    <location>
        <begin position="21"/>
        <end position="42"/>
    </location>
</feature>
<gene>
    <name evidence="2" type="ordered locus">SVI_3543</name>
</gene>
<dbReference type="Pfam" id="PF07963">
    <property type="entry name" value="N_methyl"/>
    <property type="match status" value="1"/>
</dbReference>
<dbReference type="Proteomes" id="UP000002350">
    <property type="component" value="Chromosome"/>
</dbReference>
<dbReference type="EMBL" id="AP011177">
    <property type="protein sequence ID" value="BAJ03514.1"/>
    <property type="molecule type" value="Genomic_DNA"/>
</dbReference>
<accession>D4ZBW9</accession>
<dbReference type="STRING" id="637905.SVI_3543"/>
<keyword evidence="1" id="KW-0472">Membrane</keyword>
<evidence type="ECO:0000313" key="3">
    <source>
        <dbReference type="Proteomes" id="UP000002350"/>
    </source>
</evidence>
<dbReference type="eggNOG" id="COG4970">
    <property type="taxonomic scope" value="Bacteria"/>
</dbReference>
<proteinExistence type="predicted"/>
<evidence type="ECO:0000256" key="1">
    <source>
        <dbReference type="SAM" id="Phobius"/>
    </source>
</evidence>
<dbReference type="Gene3D" id="3.30.700.10">
    <property type="entry name" value="Glycoprotein, Type 4 Pilin"/>
    <property type="match status" value="1"/>
</dbReference>
<dbReference type="PROSITE" id="PS00409">
    <property type="entry name" value="PROKAR_NTER_METHYL"/>
    <property type="match status" value="1"/>
</dbReference>
<dbReference type="InterPro" id="IPR045584">
    <property type="entry name" value="Pilin-like"/>
</dbReference>
<organism evidence="2 3">
    <name type="scientific">Shewanella violacea (strain JCM 10179 / CIP 106290 / LMG 19151 / DSS12)</name>
    <dbReference type="NCBI Taxonomy" id="637905"/>
    <lineage>
        <taxon>Bacteria</taxon>
        <taxon>Pseudomonadati</taxon>
        <taxon>Pseudomonadota</taxon>
        <taxon>Gammaproteobacteria</taxon>
        <taxon>Alteromonadales</taxon>
        <taxon>Shewanellaceae</taxon>
        <taxon>Shewanella</taxon>
    </lineage>
</organism>
<dbReference type="KEGG" id="svo:SVI_3543"/>
<dbReference type="NCBIfam" id="TIGR02532">
    <property type="entry name" value="IV_pilin_GFxxxE"/>
    <property type="match status" value="1"/>
</dbReference>
<dbReference type="InterPro" id="IPR012902">
    <property type="entry name" value="N_methyl_site"/>
</dbReference>
<name>D4ZBW9_SHEVD</name>
<dbReference type="OrthoDB" id="6386726at2"/>
<sequence length="192" mass="20685">MHHPSRKSHIRAISLNNRAAGFTLIELVVVIIILGILSVVALPKFINLSLDAHVSTVKGTGGAFKSGINLARSVWAVRVGSGPADDLPTFGDTESGEMDFNDNGWPAQHWGTPDSNDDSPKLDNTDDCISVWETIFAGNEPSVSNSISNETDYVATYNFDNSCTYTYSANTNLSITYDSLDGSLVIDSDPQN</sequence>
<keyword evidence="1" id="KW-1133">Transmembrane helix</keyword>
<dbReference type="RefSeq" id="WP_013052807.1">
    <property type="nucleotide sequence ID" value="NC_014012.1"/>
</dbReference>
<dbReference type="HOGENOM" id="CLU_098637_0_1_6"/>
<protein>
    <submittedName>
        <fullName evidence="2">Pilin, putative</fullName>
    </submittedName>
</protein>
<evidence type="ECO:0000313" key="2">
    <source>
        <dbReference type="EMBL" id="BAJ03514.1"/>
    </source>
</evidence>
<reference evidence="3" key="1">
    <citation type="journal article" date="2010" name="Mol. Biosyst.">
        <title>Complete genome sequence and comparative analysis of Shewanella violacea, a psychrophilic and piezophilic bacterium from deep sea floor sediments.</title>
        <authorList>
            <person name="Aono E."/>
            <person name="Baba T."/>
            <person name="Ara T."/>
            <person name="Nishi T."/>
            <person name="Nakamichi T."/>
            <person name="Inamoto E."/>
            <person name="Toyonaga H."/>
            <person name="Hasegawa M."/>
            <person name="Takai Y."/>
            <person name="Okumura Y."/>
            <person name="Baba M."/>
            <person name="Tomita M."/>
            <person name="Kato C."/>
            <person name="Oshima T."/>
            <person name="Nakasone K."/>
            <person name="Mori H."/>
        </authorList>
    </citation>
    <scope>NUCLEOTIDE SEQUENCE [LARGE SCALE GENOMIC DNA]</scope>
    <source>
        <strain evidence="3">JCM 10179 / CIP 106290 / LMG 19151 / DSS12</strain>
    </source>
</reference>
<keyword evidence="3" id="KW-1185">Reference proteome</keyword>
<dbReference type="AlphaFoldDB" id="D4ZBW9"/>
<keyword evidence="1" id="KW-0812">Transmembrane</keyword>
<dbReference type="SUPFAM" id="SSF54523">
    <property type="entry name" value="Pili subunits"/>
    <property type="match status" value="1"/>
</dbReference>